<dbReference type="Proteomes" id="UP000186817">
    <property type="component" value="Unassembled WGS sequence"/>
</dbReference>
<proteinExistence type="predicted"/>
<comment type="caution">
    <text evidence="2">The sequence shown here is derived from an EMBL/GenBank/DDBJ whole genome shotgun (WGS) entry which is preliminary data.</text>
</comment>
<keyword evidence="3" id="KW-1185">Reference proteome</keyword>
<dbReference type="EMBL" id="LSRX01000138">
    <property type="protein sequence ID" value="OLQ07455.1"/>
    <property type="molecule type" value="Genomic_DNA"/>
</dbReference>
<dbReference type="AlphaFoldDB" id="A0A1Q9EJ65"/>
<accession>A0A1Q9EJ65</accession>
<protein>
    <submittedName>
        <fullName evidence="2">Uncharacterized protein</fullName>
    </submittedName>
</protein>
<name>A0A1Q9EJ65_SYMMI</name>
<evidence type="ECO:0000313" key="3">
    <source>
        <dbReference type="Proteomes" id="UP000186817"/>
    </source>
</evidence>
<reference evidence="2 3" key="1">
    <citation type="submission" date="2016-02" db="EMBL/GenBank/DDBJ databases">
        <title>Genome analysis of coral dinoflagellate symbionts highlights evolutionary adaptations to a symbiotic lifestyle.</title>
        <authorList>
            <person name="Aranda M."/>
            <person name="Li Y."/>
            <person name="Liew Y.J."/>
            <person name="Baumgarten S."/>
            <person name="Simakov O."/>
            <person name="Wilson M."/>
            <person name="Piel J."/>
            <person name="Ashoor H."/>
            <person name="Bougouffa S."/>
            <person name="Bajic V.B."/>
            <person name="Ryu T."/>
            <person name="Ravasi T."/>
            <person name="Bayer T."/>
            <person name="Micklem G."/>
            <person name="Kim H."/>
            <person name="Bhak J."/>
            <person name="Lajeunesse T.C."/>
            <person name="Voolstra C.R."/>
        </authorList>
    </citation>
    <scope>NUCLEOTIDE SEQUENCE [LARGE SCALE GENOMIC DNA]</scope>
    <source>
        <strain evidence="2 3">CCMP2467</strain>
    </source>
</reference>
<gene>
    <name evidence="2" type="ORF">AK812_SmicGene9132</name>
</gene>
<sequence>MDERGFAMPPYGVAADPTPGTRRAPVLGSEIWRSSASACPRLGTCPSATDPADTANCSHFRRETGGRLDGLWSCANCSHTEAAGPIRMRLLRGVSVSGIGRSILFELLLFSLKQMVLDPIQPAQEEQVHRLEHFHQTLVSHRTPDCPASEEAGRTLDHAPTAELSASRLCAVPFLQPVEGHVVLSLDMFQLDAEIDTGIFKWRRKDEHQLVRAGKIDSSRLESKKRMARDEAQPPAARASADAPALELVFAYSSAVVDNNNRARHDNKSTPQYCGNLVQGIAVLVARGDGEKETFSCSDVSALVEKEGVVNATLLQGILAALLALALHNVDRNGSAGSSTQLHADLFNPISGTRHLPAPDIMALDMVNMATDTRGGGWAMSCGEINIKYEGSVAFSCFLGSVTADVSGCGPAACNDSQRLTASALGAGADRTLESQDFLRRPHSFANASVSCQVYTADATSCGPGGFEALAKLPEPCKPESLGMDILHSILAVQPEEHALDEDPCNPEANLIATEGKQSPLDSRSSTCMPPMFEKIVDCDDGNAGTDSRHSFFSRSWADDADHSRPPNRLQQDQHNSRMEGFLKSVSASSRDLEKKVRLFRLGPADVPAARMSWLWRRC</sequence>
<feature type="region of interest" description="Disordered" evidence="1">
    <location>
        <begin position="1"/>
        <end position="20"/>
    </location>
</feature>
<organism evidence="2 3">
    <name type="scientific">Symbiodinium microadriaticum</name>
    <name type="common">Dinoflagellate</name>
    <name type="synonym">Zooxanthella microadriatica</name>
    <dbReference type="NCBI Taxonomy" id="2951"/>
    <lineage>
        <taxon>Eukaryota</taxon>
        <taxon>Sar</taxon>
        <taxon>Alveolata</taxon>
        <taxon>Dinophyceae</taxon>
        <taxon>Suessiales</taxon>
        <taxon>Symbiodiniaceae</taxon>
        <taxon>Symbiodinium</taxon>
    </lineage>
</organism>
<evidence type="ECO:0000313" key="2">
    <source>
        <dbReference type="EMBL" id="OLQ07455.1"/>
    </source>
</evidence>
<feature type="region of interest" description="Disordered" evidence="1">
    <location>
        <begin position="557"/>
        <end position="579"/>
    </location>
</feature>
<evidence type="ECO:0000256" key="1">
    <source>
        <dbReference type="SAM" id="MobiDB-lite"/>
    </source>
</evidence>
<dbReference type="OrthoDB" id="434855at2759"/>